<dbReference type="Pfam" id="PF00528">
    <property type="entry name" value="BPD_transp_1"/>
    <property type="match status" value="1"/>
</dbReference>
<dbReference type="InterPro" id="IPR000515">
    <property type="entry name" value="MetI-like"/>
</dbReference>
<comment type="subcellular location">
    <subcellularLocation>
        <location evidence="1 7">Cell membrane</location>
        <topology evidence="1 7">Multi-pass membrane protein</topology>
    </subcellularLocation>
</comment>
<keyword evidence="10" id="KW-1185">Reference proteome</keyword>
<dbReference type="GO" id="GO:0005886">
    <property type="term" value="C:plasma membrane"/>
    <property type="evidence" value="ECO:0007669"/>
    <property type="project" value="UniProtKB-SubCell"/>
</dbReference>
<keyword evidence="4 7" id="KW-0812">Transmembrane</keyword>
<comment type="similarity">
    <text evidence="7">Belongs to the binding-protein-dependent transport system permease family.</text>
</comment>
<evidence type="ECO:0000313" key="10">
    <source>
        <dbReference type="Proteomes" id="UP000250434"/>
    </source>
</evidence>
<keyword evidence="5 7" id="KW-1133">Transmembrane helix</keyword>
<dbReference type="EMBL" id="CP015163">
    <property type="protein sequence ID" value="AXB42740.1"/>
    <property type="molecule type" value="Genomic_DNA"/>
</dbReference>
<dbReference type="PANTHER" id="PTHR43386">
    <property type="entry name" value="OLIGOPEPTIDE TRANSPORT SYSTEM PERMEASE PROTEIN APPC"/>
    <property type="match status" value="1"/>
</dbReference>
<evidence type="ECO:0000256" key="2">
    <source>
        <dbReference type="ARBA" id="ARBA00022448"/>
    </source>
</evidence>
<dbReference type="Gene3D" id="1.10.3720.10">
    <property type="entry name" value="MetI-like"/>
    <property type="match status" value="1"/>
</dbReference>
<feature type="transmembrane region" description="Helical" evidence="7">
    <location>
        <begin position="20"/>
        <end position="45"/>
    </location>
</feature>
<dbReference type="Proteomes" id="UP000250434">
    <property type="component" value="Chromosome"/>
</dbReference>
<feature type="transmembrane region" description="Helical" evidence="7">
    <location>
        <begin position="260"/>
        <end position="278"/>
    </location>
</feature>
<dbReference type="SUPFAM" id="SSF161098">
    <property type="entry name" value="MetI-like"/>
    <property type="match status" value="1"/>
</dbReference>
<feature type="transmembrane region" description="Helical" evidence="7">
    <location>
        <begin position="92"/>
        <end position="115"/>
    </location>
</feature>
<keyword evidence="2 7" id="KW-0813">Transport</keyword>
<dbReference type="CDD" id="cd06261">
    <property type="entry name" value="TM_PBP2"/>
    <property type="match status" value="1"/>
</dbReference>
<dbReference type="InterPro" id="IPR050366">
    <property type="entry name" value="BP-dependent_transpt_permease"/>
</dbReference>
<feature type="domain" description="ABC transmembrane type-1" evidence="8">
    <location>
        <begin position="88"/>
        <end position="278"/>
    </location>
</feature>
<feature type="transmembrane region" description="Helical" evidence="7">
    <location>
        <begin position="127"/>
        <end position="145"/>
    </location>
</feature>
<accession>A0A344L3W6</accession>
<reference evidence="9 10" key="1">
    <citation type="submission" date="2016-04" db="EMBL/GenBank/DDBJ databases">
        <title>Complete genome sequence and analysis of deep-sea sediment isolate, Amycolatopsis sp. WP1.</title>
        <authorList>
            <person name="Wang H."/>
            <person name="Chen S."/>
            <person name="Wu Q."/>
        </authorList>
    </citation>
    <scope>NUCLEOTIDE SEQUENCE [LARGE SCALE GENOMIC DNA]</scope>
    <source>
        <strain evidence="9 10">WP1</strain>
    </source>
</reference>
<gene>
    <name evidence="9" type="ORF">A4R43_09535</name>
</gene>
<dbReference type="AlphaFoldDB" id="A0A344L3W6"/>
<dbReference type="GO" id="GO:0055085">
    <property type="term" value="P:transmembrane transport"/>
    <property type="evidence" value="ECO:0007669"/>
    <property type="project" value="InterPro"/>
</dbReference>
<sequence>MSAPSIGHVVARGRSGSTRWLAVLGPAGAVAAVVCAVLALAALLAPWLMPHDPYAVDAAAVFAGPSAEHPLGTDDTGRDLLSRLLDGARLSLLGPLLVTALSASAGTAIGVLAAWRGGVLDAVVARVLDVLFAFPGLVLAIIAAALFGSGFVAPVVALSVAFVPITARVMRAAAMRERKLPYVEALRLQGLSGTAICVRHLLPNLAPLLLVQCTVGFGYAMLDLAAISFLGLGVQPPESNWGVMVANGKGAILDGHPEQSLYAAIVIVIAVVAVNLVGERLAAHYEVGETA</sequence>
<organism evidence="9 10">
    <name type="scientific">Amycolatopsis albispora</name>
    <dbReference type="NCBI Taxonomy" id="1804986"/>
    <lineage>
        <taxon>Bacteria</taxon>
        <taxon>Bacillati</taxon>
        <taxon>Actinomycetota</taxon>
        <taxon>Actinomycetes</taxon>
        <taxon>Pseudonocardiales</taxon>
        <taxon>Pseudonocardiaceae</taxon>
        <taxon>Amycolatopsis</taxon>
    </lineage>
</organism>
<name>A0A344L3W6_9PSEU</name>
<feature type="transmembrane region" description="Helical" evidence="7">
    <location>
        <begin position="151"/>
        <end position="170"/>
    </location>
</feature>
<evidence type="ECO:0000313" key="9">
    <source>
        <dbReference type="EMBL" id="AXB42740.1"/>
    </source>
</evidence>
<evidence type="ECO:0000256" key="6">
    <source>
        <dbReference type="ARBA" id="ARBA00023136"/>
    </source>
</evidence>
<dbReference type="InterPro" id="IPR035906">
    <property type="entry name" value="MetI-like_sf"/>
</dbReference>
<evidence type="ECO:0000259" key="8">
    <source>
        <dbReference type="PROSITE" id="PS50928"/>
    </source>
</evidence>
<dbReference type="PANTHER" id="PTHR43386:SF25">
    <property type="entry name" value="PEPTIDE ABC TRANSPORTER PERMEASE PROTEIN"/>
    <property type="match status" value="1"/>
</dbReference>
<feature type="transmembrane region" description="Helical" evidence="7">
    <location>
        <begin position="208"/>
        <end position="234"/>
    </location>
</feature>
<evidence type="ECO:0000256" key="7">
    <source>
        <dbReference type="RuleBase" id="RU363032"/>
    </source>
</evidence>
<evidence type="ECO:0000256" key="5">
    <source>
        <dbReference type="ARBA" id="ARBA00022989"/>
    </source>
</evidence>
<evidence type="ECO:0000256" key="4">
    <source>
        <dbReference type="ARBA" id="ARBA00022692"/>
    </source>
</evidence>
<keyword evidence="3" id="KW-1003">Cell membrane</keyword>
<dbReference type="KEGG" id="aab:A4R43_09535"/>
<dbReference type="PROSITE" id="PS50928">
    <property type="entry name" value="ABC_TM1"/>
    <property type="match status" value="1"/>
</dbReference>
<evidence type="ECO:0000256" key="3">
    <source>
        <dbReference type="ARBA" id="ARBA00022475"/>
    </source>
</evidence>
<dbReference type="OrthoDB" id="3531748at2"/>
<protein>
    <submittedName>
        <fullName evidence="9">ABC transporter permease</fullName>
    </submittedName>
</protein>
<dbReference type="RefSeq" id="WP_113692004.1">
    <property type="nucleotide sequence ID" value="NZ_CP015163.1"/>
</dbReference>
<proteinExistence type="inferred from homology"/>
<keyword evidence="6 7" id="KW-0472">Membrane</keyword>
<evidence type="ECO:0000256" key="1">
    <source>
        <dbReference type="ARBA" id="ARBA00004651"/>
    </source>
</evidence>